<dbReference type="InterPro" id="IPR011990">
    <property type="entry name" value="TPR-like_helical_dom_sf"/>
</dbReference>
<keyword evidence="2" id="KW-0808">Transferase</keyword>
<dbReference type="PANTHER" id="PTHR11783">
    <property type="entry name" value="SULFOTRANSFERASE SULT"/>
    <property type="match status" value="1"/>
</dbReference>
<dbReference type="Gene3D" id="3.40.50.300">
    <property type="entry name" value="P-loop containing nucleotide triphosphate hydrolases"/>
    <property type="match status" value="1"/>
</dbReference>
<reference evidence="6" key="1">
    <citation type="submission" date="2021-02" db="EMBL/GenBank/DDBJ databases">
        <authorList>
            <person name="Dougan E. K."/>
            <person name="Rhodes N."/>
            <person name="Thang M."/>
            <person name="Chan C."/>
        </authorList>
    </citation>
    <scope>NUCLEOTIDE SEQUENCE</scope>
</reference>
<dbReference type="InterPro" id="IPR027417">
    <property type="entry name" value="P-loop_NTPase"/>
</dbReference>
<dbReference type="GO" id="GO:0008146">
    <property type="term" value="F:sulfotransferase activity"/>
    <property type="evidence" value="ECO:0007669"/>
    <property type="project" value="InterPro"/>
</dbReference>
<feature type="domain" description="Sulfotransferase" evidence="5">
    <location>
        <begin position="309"/>
        <end position="550"/>
    </location>
</feature>
<keyword evidence="7" id="KW-1185">Reference proteome</keyword>
<organism evidence="6 7">
    <name type="scientific">Polarella glacialis</name>
    <name type="common">Dinoflagellate</name>
    <dbReference type="NCBI Taxonomy" id="89957"/>
    <lineage>
        <taxon>Eukaryota</taxon>
        <taxon>Sar</taxon>
        <taxon>Alveolata</taxon>
        <taxon>Dinophyceae</taxon>
        <taxon>Suessiales</taxon>
        <taxon>Suessiaceae</taxon>
        <taxon>Polarella</taxon>
    </lineage>
</organism>
<sequence>MWLDDRAGVEIGGGGTVCAEAKARSSSLRCCQVTPRRRRHTWAQRSRRCCRARGITNNSNNSNNSNNNNNSNSNNNSSNNNNNSNSTNNNNSITSRHSRSPEAACAAQLADQREHCGSEERAVERLRQAIELDKGDPIRSLQHRTNLGCALHRLGNSEESLEVLQDALERVHALKSSLPPSQCQGLASLECAVRVNLSCALGSHRKPGSFEERTAHLEEAFRLQPSSLDASFHLSAIREEGGDALGALQILRAALSARPDDLNCLALACRCLESLGRHQEALAMCEKLCGLDPASTFLALREVFCCKPGDVFVVTFPRCGTTWMVQIAVSCIFGAAADYDAHAVFVEGGVASSASFVRTLDELPAPRVLKTHAPADMHPGLERKSESELQKNGKVVYVVRNPKDALVSLRHHHANNASIGWNGSWDEWVDQWLAGKRSEEYGGTYFDHVKGWWRLAKLHPDRVRVVYFEDIKANMTKEVAAVASFIGRTLPSEELDQVCTRCTFEAMKGRHSVDDTIRSRVNPAHFRQGEVGAWRQVLTEAQAERVDRATWRELRTEIEEGGTPSQLCCDGFSSSKFLPFPCLSDVWVRGCLLQMLPKNCAPLTGMAGIVPLSAARRIVERMVAAGVSVFDSTTWPAYLATDVNKKCSQVSGQSTKVDMCFARASLHPDAAKSGTFGPFGARGLVGMEALASAAPNVAVDFAAQFNEHQRANHLHREGLTQVLRLHEADAQAAKEYHRAEVKLTNDQHARGILQARVQHEEDIDIEKRGAIRENIRDEWMQLSDKAETVFIVNTLVLGTAFAMLVEGQLPESITLHQQVLMVAYFSALSAAICLLLVSVRFAMVLRFRVQRTIVEEMRIAIETTARQDAAFRQKECYRKCNRPKVTLPASDHPQQWRHVQSFTWQMANASNGVRAEAGGCGASGSHVGVNDEALPAFVRAPDAGSQYQDLRWLADAGFSRRHLLGCSRRSQTGSGGCCGHRNRPAPKAADAAATTAGRAGHGTSAGAGLRRSETLLSLNSKRSETSIRTDPSSRTTMSGGSDSEARQEDLTSQLPEDLEASPEDTDEVEEELDDFEREYQDLLRWRRRHDQQLQDRLNHLRENFCKPWDAMSQLLFFSGTSSLLLASCFLVFGRYGHYAEGTSYNEDAYKFPAAPLAAAAFCVPCIATLASLVWLQWPLREFRQRFLRRRQGSAAAMARAGERPRFLMHGAADGIEQRKRETGVEDAAREPHAPRLTKALHAMVAASCAGFLSASLSSGASNPSTLSASQGEASSMPYGASDGAMVLPTVLPLAQGAHWPAFWEPSGASFWPGQEALLLVAENGLVQVEFQKALGSVAVAALTKARCCAAW</sequence>
<evidence type="ECO:0000313" key="6">
    <source>
        <dbReference type="EMBL" id="CAE8608199.1"/>
    </source>
</evidence>
<feature type="compositionally biased region" description="Low complexity" evidence="3">
    <location>
        <begin position="56"/>
        <end position="92"/>
    </location>
</feature>
<keyword evidence="4" id="KW-0812">Transmembrane</keyword>
<evidence type="ECO:0000313" key="7">
    <source>
        <dbReference type="Proteomes" id="UP000654075"/>
    </source>
</evidence>
<keyword evidence="4" id="KW-1133">Transmembrane helix</keyword>
<evidence type="ECO:0000256" key="2">
    <source>
        <dbReference type="ARBA" id="ARBA00022679"/>
    </source>
</evidence>
<dbReference type="OrthoDB" id="449524at2759"/>
<accession>A0A813F3Q9</accession>
<dbReference type="SUPFAM" id="SSF52540">
    <property type="entry name" value="P-loop containing nucleoside triphosphate hydrolases"/>
    <property type="match status" value="1"/>
</dbReference>
<keyword evidence="4" id="KW-0472">Membrane</keyword>
<dbReference type="Proteomes" id="UP000654075">
    <property type="component" value="Unassembled WGS sequence"/>
</dbReference>
<dbReference type="SUPFAM" id="SSF48452">
    <property type="entry name" value="TPR-like"/>
    <property type="match status" value="1"/>
</dbReference>
<comment type="similarity">
    <text evidence="1">Belongs to the sulfotransferase 1 family.</text>
</comment>
<feature type="compositionally biased region" description="Acidic residues" evidence="3">
    <location>
        <begin position="1056"/>
        <end position="1072"/>
    </location>
</feature>
<feature type="region of interest" description="Disordered" evidence="3">
    <location>
        <begin position="968"/>
        <end position="1072"/>
    </location>
</feature>
<protein>
    <recommendedName>
        <fullName evidence="5">Sulfotransferase domain-containing protein</fullName>
    </recommendedName>
</protein>
<feature type="region of interest" description="Disordered" evidence="3">
    <location>
        <begin position="53"/>
        <end position="104"/>
    </location>
</feature>
<proteinExistence type="inferred from homology"/>
<name>A0A813F3Q9_POLGL</name>
<feature type="compositionally biased region" description="Low complexity" evidence="3">
    <location>
        <begin position="985"/>
        <end position="998"/>
    </location>
</feature>
<dbReference type="EMBL" id="CAJNNV010022565">
    <property type="protein sequence ID" value="CAE8608199.1"/>
    <property type="molecule type" value="Genomic_DNA"/>
</dbReference>
<dbReference type="InterPro" id="IPR000863">
    <property type="entry name" value="Sulfotransferase_dom"/>
</dbReference>
<evidence type="ECO:0000256" key="4">
    <source>
        <dbReference type="SAM" id="Phobius"/>
    </source>
</evidence>
<comment type="caution">
    <text evidence="6">The sequence shown here is derived from an EMBL/GenBank/DDBJ whole genome shotgun (WGS) entry which is preliminary data.</text>
</comment>
<dbReference type="Pfam" id="PF00685">
    <property type="entry name" value="Sulfotransfer_1"/>
    <property type="match status" value="1"/>
</dbReference>
<feature type="transmembrane region" description="Helical" evidence="4">
    <location>
        <begin position="819"/>
        <end position="843"/>
    </location>
</feature>
<feature type="compositionally biased region" description="Polar residues" evidence="3">
    <location>
        <begin position="1028"/>
        <end position="1041"/>
    </location>
</feature>
<evidence type="ECO:0000256" key="1">
    <source>
        <dbReference type="ARBA" id="ARBA00005771"/>
    </source>
</evidence>
<dbReference type="Gene3D" id="1.25.40.10">
    <property type="entry name" value="Tetratricopeptide repeat domain"/>
    <property type="match status" value="1"/>
</dbReference>
<evidence type="ECO:0000259" key="5">
    <source>
        <dbReference type="Pfam" id="PF00685"/>
    </source>
</evidence>
<dbReference type="Pfam" id="PF14559">
    <property type="entry name" value="TPR_19"/>
    <property type="match status" value="1"/>
</dbReference>
<gene>
    <name evidence="6" type="ORF">PGLA1383_LOCUS26064</name>
</gene>
<feature type="transmembrane region" description="Helical" evidence="4">
    <location>
        <begin position="1114"/>
        <end position="1133"/>
    </location>
</feature>
<evidence type="ECO:0000256" key="3">
    <source>
        <dbReference type="SAM" id="MobiDB-lite"/>
    </source>
</evidence>
<feature type="transmembrane region" description="Helical" evidence="4">
    <location>
        <begin position="1153"/>
        <end position="1175"/>
    </location>
</feature>